<gene>
    <name evidence="2" type="ORF">HPBE_LOCUS6883</name>
</gene>
<reference evidence="2 3" key="1">
    <citation type="submission" date="2018-11" db="EMBL/GenBank/DDBJ databases">
        <authorList>
            <consortium name="Pathogen Informatics"/>
        </authorList>
    </citation>
    <scope>NUCLEOTIDE SEQUENCE [LARGE SCALE GENOMIC DNA]</scope>
</reference>
<reference evidence="4" key="2">
    <citation type="submission" date="2019-09" db="UniProtKB">
        <authorList>
            <consortium name="WormBaseParasite"/>
        </authorList>
    </citation>
    <scope>IDENTIFICATION</scope>
</reference>
<protein>
    <submittedName>
        <fullName evidence="2 4">Uncharacterized protein</fullName>
    </submittedName>
</protein>
<sequence length="158" mass="17042">MAHPLGKLCTHSPPEPRRAEEEGKGNCPSNSGNPEIAVSLQRLIGISEEASAETAFFSGHGAARDLTAPARSLPAAVAASAGRRRRPTGFPQQLARKPDQPPAHSCPLLADFRRELISSSSIACFAFRPRIDFSFGTAHQKSLPYFSVPRSFLYPIGF</sequence>
<feature type="compositionally biased region" description="Basic and acidic residues" evidence="1">
    <location>
        <begin position="14"/>
        <end position="24"/>
    </location>
</feature>
<accession>A0A183FIW6</accession>
<evidence type="ECO:0000256" key="1">
    <source>
        <dbReference type="SAM" id="MobiDB-lite"/>
    </source>
</evidence>
<proteinExistence type="predicted"/>
<evidence type="ECO:0000313" key="4">
    <source>
        <dbReference type="WBParaSite" id="HPBE_0000688201-mRNA-1"/>
    </source>
</evidence>
<accession>A0A3P7X804</accession>
<evidence type="ECO:0000313" key="3">
    <source>
        <dbReference type="Proteomes" id="UP000050761"/>
    </source>
</evidence>
<dbReference type="WBParaSite" id="HPBE_0000688201-mRNA-1">
    <property type="protein sequence ID" value="HPBE_0000688201-mRNA-1"/>
    <property type="gene ID" value="HPBE_0000688201"/>
</dbReference>
<dbReference type="EMBL" id="UZAH01025762">
    <property type="protein sequence ID" value="VDO70090.1"/>
    <property type="molecule type" value="Genomic_DNA"/>
</dbReference>
<keyword evidence="3" id="KW-1185">Reference proteome</keyword>
<evidence type="ECO:0000313" key="2">
    <source>
        <dbReference type="EMBL" id="VDO70090.1"/>
    </source>
</evidence>
<dbReference type="Proteomes" id="UP000050761">
    <property type="component" value="Unassembled WGS sequence"/>
</dbReference>
<feature type="region of interest" description="Disordered" evidence="1">
    <location>
        <begin position="77"/>
        <end position="103"/>
    </location>
</feature>
<feature type="region of interest" description="Disordered" evidence="1">
    <location>
        <begin position="1"/>
        <end position="34"/>
    </location>
</feature>
<dbReference type="AlphaFoldDB" id="A0A183FIW6"/>
<name>A0A183FIW6_HELPZ</name>
<organism evidence="3 4">
    <name type="scientific">Heligmosomoides polygyrus</name>
    <name type="common">Parasitic roundworm</name>
    <dbReference type="NCBI Taxonomy" id="6339"/>
    <lineage>
        <taxon>Eukaryota</taxon>
        <taxon>Metazoa</taxon>
        <taxon>Ecdysozoa</taxon>
        <taxon>Nematoda</taxon>
        <taxon>Chromadorea</taxon>
        <taxon>Rhabditida</taxon>
        <taxon>Rhabditina</taxon>
        <taxon>Rhabditomorpha</taxon>
        <taxon>Strongyloidea</taxon>
        <taxon>Heligmosomidae</taxon>
        <taxon>Heligmosomoides</taxon>
    </lineage>
</organism>